<name>A0A4V6P430_9GAMM</name>
<sequence>MDLIDEGAEKSHLTMAIQAHESKNSFGVASNVRMAIYEMIESKFDVSSFAQTNQTLLPS</sequence>
<reference evidence="1 2" key="1">
    <citation type="submission" date="2019-03" db="EMBL/GenBank/DDBJ databases">
        <title>Above-ground endophytic microbial communities from plants in different locations in the United States.</title>
        <authorList>
            <person name="Frank C."/>
        </authorList>
    </citation>
    <scope>NUCLEOTIDE SEQUENCE [LARGE SCALE GENOMIC DNA]</scope>
    <source>
        <strain evidence="1 2">LP_13_YM</strain>
    </source>
</reference>
<evidence type="ECO:0000313" key="2">
    <source>
        <dbReference type="Proteomes" id="UP000295645"/>
    </source>
</evidence>
<accession>A0A4V6P430</accession>
<protein>
    <submittedName>
        <fullName evidence="1">Uncharacterized protein</fullName>
    </submittedName>
</protein>
<organism evidence="1 2">
    <name type="scientific">Luteibacter rhizovicinus</name>
    <dbReference type="NCBI Taxonomy" id="242606"/>
    <lineage>
        <taxon>Bacteria</taxon>
        <taxon>Pseudomonadati</taxon>
        <taxon>Pseudomonadota</taxon>
        <taxon>Gammaproteobacteria</taxon>
        <taxon>Lysobacterales</taxon>
        <taxon>Rhodanobacteraceae</taxon>
        <taxon>Luteibacter</taxon>
    </lineage>
</organism>
<evidence type="ECO:0000313" key="1">
    <source>
        <dbReference type="EMBL" id="TCV92679.1"/>
    </source>
</evidence>
<gene>
    <name evidence="1" type="ORF">EC912_10617</name>
</gene>
<comment type="caution">
    <text evidence="1">The sequence shown here is derived from an EMBL/GenBank/DDBJ whole genome shotgun (WGS) entry which is preliminary data.</text>
</comment>
<dbReference type="AlphaFoldDB" id="A0A4V6P430"/>
<dbReference type="Proteomes" id="UP000295645">
    <property type="component" value="Unassembled WGS sequence"/>
</dbReference>
<proteinExistence type="predicted"/>
<dbReference type="EMBL" id="SMCS01000006">
    <property type="protein sequence ID" value="TCV92679.1"/>
    <property type="molecule type" value="Genomic_DNA"/>
</dbReference>
<keyword evidence="2" id="KW-1185">Reference proteome</keyword>